<protein>
    <recommendedName>
        <fullName evidence="1">tRNA uridine(34) hydroxylase N-terminal domain-containing protein</fullName>
    </recommendedName>
</protein>
<sequence length="148" mass="16694">MPVPSSSSLFFPNPPPPIHLRSSTRLRPIPESEKLRYSFRYINQTQIQALRTKSKLKSSITKLLSSALPGGLDIHGRIYINEQGINAQYSGPSKHSFAYVEWLKEDDRFLDILVQTSPAFNGHAFPKLKLRYKPSLVQDLDSDLVKGG</sequence>
<organism evidence="2 3">
    <name type="scientific">Gossypium darwinii</name>
    <name type="common">Darwin's cotton</name>
    <name type="synonym">Gossypium barbadense var. darwinii</name>
    <dbReference type="NCBI Taxonomy" id="34276"/>
    <lineage>
        <taxon>Eukaryota</taxon>
        <taxon>Viridiplantae</taxon>
        <taxon>Streptophyta</taxon>
        <taxon>Embryophyta</taxon>
        <taxon>Tracheophyta</taxon>
        <taxon>Spermatophyta</taxon>
        <taxon>Magnoliopsida</taxon>
        <taxon>eudicotyledons</taxon>
        <taxon>Gunneridae</taxon>
        <taxon>Pentapetalae</taxon>
        <taxon>rosids</taxon>
        <taxon>malvids</taxon>
        <taxon>Malvales</taxon>
        <taxon>Malvaceae</taxon>
        <taxon>Malvoideae</taxon>
        <taxon>Gossypium</taxon>
    </lineage>
</organism>
<dbReference type="Pfam" id="PF17773">
    <property type="entry name" value="UPF0176_N"/>
    <property type="match status" value="1"/>
</dbReference>
<reference evidence="2 3" key="1">
    <citation type="submission" date="2019-06" db="EMBL/GenBank/DDBJ databases">
        <title>WGS assembly of Gossypium darwinii.</title>
        <authorList>
            <person name="Chen Z.J."/>
            <person name="Sreedasyam A."/>
            <person name="Ando A."/>
            <person name="Song Q."/>
            <person name="De L."/>
            <person name="Hulse-Kemp A."/>
            <person name="Ding M."/>
            <person name="Ye W."/>
            <person name="Kirkbride R."/>
            <person name="Jenkins J."/>
            <person name="Plott C."/>
            <person name="Lovell J."/>
            <person name="Lin Y.-M."/>
            <person name="Vaughn R."/>
            <person name="Liu B."/>
            <person name="Li W."/>
            <person name="Simpson S."/>
            <person name="Scheffler B."/>
            <person name="Saski C."/>
            <person name="Grover C."/>
            <person name="Hu G."/>
            <person name="Conover J."/>
            <person name="Carlson J."/>
            <person name="Shu S."/>
            <person name="Boston L."/>
            <person name="Williams M."/>
            <person name="Peterson D."/>
            <person name="Mcgee K."/>
            <person name="Jones D."/>
            <person name="Wendel J."/>
            <person name="Stelly D."/>
            <person name="Grimwood J."/>
            <person name="Schmutz J."/>
        </authorList>
    </citation>
    <scope>NUCLEOTIDE SEQUENCE [LARGE SCALE GENOMIC DNA]</scope>
    <source>
        <strain evidence="2">1808015.09</strain>
    </source>
</reference>
<dbReference type="Gene3D" id="3.30.70.100">
    <property type="match status" value="1"/>
</dbReference>
<dbReference type="InterPro" id="IPR040503">
    <property type="entry name" value="TRHO_N"/>
</dbReference>
<evidence type="ECO:0000313" key="3">
    <source>
        <dbReference type="Proteomes" id="UP000323506"/>
    </source>
</evidence>
<gene>
    <name evidence="2" type="ORF">ES288_D08G187500v1</name>
</gene>
<evidence type="ECO:0000259" key="1">
    <source>
        <dbReference type="Pfam" id="PF17773"/>
    </source>
</evidence>
<feature type="domain" description="tRNA uridine(34) hydroxylase N-terminal" evidence="1">
    <location>
        <begin position="71"/>
        <end position="134"/>
    </location>
</feature>
<dbReference type="PANTHER" id="PTHR43268">
    <property type="entry name" value="THIOSULFATE SULFURTRANSFERASE/RHODANESE-LIKE DOMAIN-CONTAINING PROTEIN 2"/>
    <property type="match status" value="1"/>
</dbReference>
<name>A0A5D2BL27_GOSDA</name>
<dbReference type="Proteomes" id="UP000323506">
    <property type="component" value="Chromosome D08"/>
</dbReference>
<dbReference type="EMBL" id="CM017708">
    <property type="protein sequence ID" value="TYG58001.1"/>
    <property type="molecule type" value="Genomic_DNA"/>
</dbReference>
<proteinExistence type="predicted"/>
<keyword evidence="3" id="KW-1185">Reference proteome</keyword>
<dbReference type="AlphaFoldDB" id="A0A5D2BL27"/>
<accession>A0A5D2BL27</accession>
<dbReference type="InterPro" id="IPR020936">
    <property type="entry name" value="TrhO"/>
</dbReference>
<evidence type="ECO:0000313" key="2">
    <source>
        <dbReference type="EMBL" id="TYG58001.1"/>
    </source>
</evidence>
<dbReference type="PANTHER" id="PTHR43268:SF3">
    <property type="entry name" value="RHODANESE-LIKE DOMAIN-CONTAINING PROTEIN 7-RELATED"/>
    <property type="match status" value="1"/>
</dbReference>